<accession>A0A0C9WNW5</accession>
<evidence type="ECO:0000313" key="2">
    <source>
        <dbReference type="EMBL" id="KIJ92335.1"/>
    </source>
</evidence>
<keyword evidence="3" id="KW-1185">Reference proteome</keyword>
<dbReference type="AlphaFoldDB" id="A0A0C9WNW5"/>
<proteinExistence type="predicted"/>
<sequence>MKFSFFYAIVALFATAQAVSVRTPEPDVAAENDPTVPKCTIPVTVHRAIYAYRLASHWKTL</sequence>
<name>A0A0C9WNW5_9AGAR</name>
<dbReference type="EMBL" id="KN838918">
    <property type="protein sequence ID" value="KIJ92335.1"/>
    <property type="molecule type" value="Genomic_DNA"/>
</dbReference>
<organism evidence="2 3">
    <name type="scientific">Laccaria amethystina LaAM-08-1</name>
    <dbReference type="NCBI Taxonomy" id="1095629"/>
    <lineage>
        <taxon>Eukaryota</taxon>
        <taxon>Fungi</taxon>
        <taxon>Dikarya</taxon>
        <taxon>Basidiomycota</taxon>
        <taxon>Agaricomycotina</taxon>
        <taxon>Agaricomycetes</taxon>
        <taxon>Agaricomycetidae</taxon>
        <taxon>Agaricales</taxon>
        <taxon>Agaricineae</taxon>
        <taxon>Hydnangiaceae</taxon>
        <taxon>Laccaria</taxon>
    </lineage>
</organism>
<dbReference type="Proteomes" id="UP000054477">
    <property type="component" value="Unassembled WGS sequence"/>
</dbReference>
<feature type="chain" id="PRO_5002216183" evidence="1">
    <location>
        <begin position="19"/>
        <end position="61"/>
    </location>
</feature>
<evidence type="ECO:0000256" key="1">
    <source>
        <dbReference type="SAM" id="SignalP"/>
    </source>
</evidence>
<keyword evidence="1" id="KW-0732">Signal</keyword>
<reference evidence="2 3" key="1">
    <citation type="submission" date="2014-04" db="EMBL/GenBank/DDBJ databases">
        <authorList>
            <consortium name="DOE Joint Genome Institute"/>
            <person name="Kuo A."/>
            <person name="Kohler A."/>
            <person name="Nagy L.G."/>
            <person name="Floudas D."/>
            <person name="Copeland A."/>
            <person name="Barry K.W."/>
            <person name="Cichocki N."/>
            <person name="Veneault-Fourrey C."/>
            <person name="LaButti K."/>
            <person name="Lindquist E.A."/>
            <person name="Lipzen A."/>
            <person name="Lundell T."/>
            <person name="Morin E."/>
            <person name="Murat C."/>
            <person name="Sun H."/>
            <person name="Tunlid A."/>
            <person name="Henrissat B."/>
            <person name="Grigoriev I.V."/>
            <person name="Hibbett D.S."/>
            <person name="Martin F."/>
            <person name="Nordberg H.P."/>
            <person name="Cantor M.N."/>
            <person name="Hua S.X."/>
        </authorList>
    </citation>
    <scope>NUCLEOTIDE SEQUENCE [LARGE SCALE GENOMIC DNA]</scope>
    <source>
        <strain evidence="2 3">LaAM-08-1</strain>
    </source>
</reference>
<gene>
    <name evidence="2" type="ORF">K443DRAFT_685327</name>
</gene>
<dbReference type="HOGENOM" id="CLU_2928986_0_0_1"/>
<feature type="non-terminal residue" evidence="2">
    <location>
        <position position="61"/>
    </location>
</feature>
<evidence type="ECO:0000313" key="3">
    <source>
        <dbReference type="Proteomes" id="UP000054477"/>
    </source>
</evidence>
<feature type="signal peptide" evidence="1">
    <location>
        <begin position="1"/>
        <end position="18"/>
    </location>
</feature>
<reference evidence="3" key="2">
    <citation type="submission" date="2015-01" db="EMBL/GenBank/DDBJ databases">
        <title>Evolutionary Origins and Diversification of the Mycorrhizal Mutualists.</title>
        <authorList>
            <consortium name="DOE Joint Genome Institute"/>
            <consortium name="Mycorrhizal Genomics Consortium"/>
            <person name="Kohler A."/>
            <person name="Kuo A."/>
            <person name="Nagy L.G."/>
            <person name="Floudas D."/>
            <person name="Copeland A."/>
            <person name="Barry K.W."/>
            <person name="Cichocki N."/>
            <person name="Veneault-Fourrey C."/>
            <person name="LaButti K."/>
            <person name="Lindquist E.A."/>
            <person name="Lipzen A."/>
            <person name="Lundell T."/>
            <person name="Morin E."/>
            <person name="Murat C."/>
            <person name="Riley R."/>
            <person name="Ohm R."/>
            <person name="Sun H."/>
            <person name="Tunlid A."/>
            <person name="Henrissat B."/>
            <person name="Grigoriev I.V."/>
            <person name="Hibbett D.S."/>
            <person name="Martin F."/>
        </authorList>
    </citation>
    <scope>NUCLEOTIDE SEQUENCE [LARGE SCALE GENOMIC DNA]</scope>
    <source>
        <strain evidence="3">LaAM-08-1</strain>
    </source>
</reference>
<protein>
    <submittedName>
        <fullName evidence="2">Unplaced genomic scaffold K443scaffold_383, whole genome shotgun sequence</fullName>
    </submittedName>
</protein>